<dbReference type="AlphaFoldDB" id="A0A5Y7W3N5"/>
<evidence type="ECO:0000256" key="1">
    <source>
        <dbReference type="SAM" id="MobiDB-lite"/>
    </source>
</evidence>
<dbReference type="EMBL" id="AAKAJM010000005">
    <property type="protein sequence ID" value="ECQ3012089.1"/>
    <property type="molecule type" value="Genomic_DNA"/>
</dbReference>
<reference evidence="2" key="1">
    <citation type="submission" date="2019-08" db="EMBL/GenBank/DDBJ databases">
        <authorList>
            <consortium name="PulseNet: The National Subtyping Network for Foodborne Disease Surveillance"/>
            <person name="Tarr C.L."/>
            <person name="Trees E."/>
            <person name="Katz L.S."/>
            <person name="Carleton-Romer H.A."/>
            <person name="Stroika S."/>
            <person name="Kucerova Z."/>
            <person name="Roache K.F."/>
            <person name="Sabol A.L."/>
            <person name="Besser J."/>
            <person name="Gerner-Smidt P."/>
        </authorList>
    </citation>
    <scope>NUCLEOTIDE SEQUENCE</scope>
    <source>
        <strain evidence="2">PNUSAS094603</strain>
    </source>
</reference>
<accession>A0A5Y7W3N5</accession>
<sequence>MVMTGDNTCVTSLRPTFKAVACGKQKKPYWLELQFVDENNQPVSGLKVQLEYHPLATAAELALWARGGHTRFDPTPPPNPPAGVTDIQGLVRFDDLYWIAVDVKTDGQQLADIMEQRPLGLRRNPNSQPVSGNAFRRETRDKTWRSDVQEKAEAVGYLTHYRHVNDNDLVPQIPPEVDMDSELYEKLGWLGDKLGFDWLATSAIGLLPRTFGGNAGVDMGITQERDTYWHHGKTVLFLRAEQSVMKSGERNTLWIGGGTVSYTEKAAVKRYLVPSLNEECLKSTGEHQATFIQCLAPGELEKRFPQRENVASAGLFTKPLNHFMASKYLPYIHNQVLELADPARDMERKAMRTLFREAVEQKANFSNPDEVERNREFLALQDMLRFTLSRLQTEETGKNALLRFAAVTEEEVELPN</sequence>
<feature type="region of interest" description="Disordered" evidence="1">
    <location>
        <begin position="120"/>
        <end position="142"/>
    </location>
</feature>
<gene>
    <name evidence="2" type="ORF">FZ370_09545</name>
</gene>
<name>A0A5Y7W3N5_SALER</name>
<evidence type="ECO:0000313" key="2">
    <source>
        <dbReference type="EMBL" id="ECQ3012089.1"/>
    </source>
</evidence>
<organism evidence="2">
    <name type="scientific">Salmonella enterica</name>
    <name type="common">Salmonella choleraesuis</name>
    <dbReference type="NCBI Taxonomy" id="28901"/>
    <lineage>
        <taxon>Bacteria</taxon>
        <taxon>Pseudomonadati</taxon>
        <taxon>Pseudomonadota</taxon>
        <taxon>Gammaproteobacteria</taxon>
        <taxon>Enterobacterales</taxon>
        <taxon>Enterobacteriaceae</taxon>
        <taxon>Salmonella</taxon>
    </lineage>
</organism>
<protein>
    <submittedName>
        <fullName evidence="2">Uncharacterized protein</fullName>
    </submittedName>
</protein>
<comment type="caution">
    <text evidence="2">The sequence shown here is derived from an EMBL/GenBank/DDBJ whole genome shotgun (WGS) entry which is preliminary data.</text>
</comment>
<proteinExistence type="predicted"/>